<protein>
    <submittedName>
        <fullName evidence="1">Uncharacterized protein</fullName>
    </submittedName>
</protein>
<comment type="caution">
    <text evidence="1">The sequence shown here is derived from an EMBL/GenBank/DDBJ whole genome shotgun (WGS) entry which is preliminary data.</text>
</comment>
<evidence type="ECO:0000313" key="1">
    <source>
        <dbReference type="EMBL" id="MBO2451207.1"/>
    </source>
</evidence>
<evidence type="ECO:0000313" key="2">
    <source>
        <dbReference type="Proteomes" id="UP000669179"/>
    </source>
</evidence>
<gene>
    <name evidence="1" type="ORF">J4573_29225</name>
</gene>
<dbReference type="EMBL" id="JAGEOJ010000012">
    <property type="protein sequence ID" value="MBO2451207.1"/>
    <property type="molecule type" value="Genomic_DNA"/>
</dbReference>
<keyword evidence="2" id="KW-1185">Reference proteome</keyword>
<sequence length="67" mass="7370">MEIELGIAGPVANEIIRAEFAHLGDERDPELIREGSRELRERARVFGHSLEIGALLDRADDLEASSG</sequence>
<reference evidence="1" key="1">
    <citation type="submission" date="2021-03" db="EMBL/GenBank/DDBJ databases">
        <authorList>
            <person name="Kanchanasin P."/>
            <person name="Saeng-In P."/>
            <person name="Phongsopitanun W."/>
            <person name="Yuki M."/>
            <person name="Kudo T."/>
            <person name="Ohkuma M."/>
            <person name="Tanasupawat S."/>
        </authorList>
    </citation>
    <scope>NUCLEOTIDE SEQUENCE</scope>
    <source>
        <strain evidence="1">GKU 128</strain>
    </source>
</reference>
<dbReference type="AlphaFoldDB" id="A0A939T9B8"/>
<organism evidence="1 2">
    <name type="scientific">Actinomadura barringtoniae</name>
    <dbReference type="NCBI Taxonomy" id="1427535"/>
    <lineage>
        <taxon>Bacteria</taxon>
        <taxon>Bacillati</taxon>
        <taxon>Actinomycetota</taxon>
        <taxon>Actinomycetes</taxon>
        <taxon>Streptosporangiales</taxon>
        <taxon>Thermomonosporaceae</taxon>
        <taxon>Actinomadura</taxon>
    </lineage>
</organism>
<dbReference type="Proteomes" id="UP000669179">
    <property type="component" value="Unassembled WGS sequence"/>
</dbReference>
<name>A0A939T9B8_9ACTN</name>
<dbReference type="RefSeq" id="WP_208259094.1">
    <property type="nucleotide sequence ID" value="NZ_JAGEOJ010000012.1"/>
</dbReference>
<accession>A0A939T9B8</accession>
<proteinExistence type="predicted"/>